<keyword evidence="6 8" id="KW-1133">Transmembrane helix</keyword>
<evidence type="ECO:0000256" key="2">
    <source>
        <dbReference type="ARBA" id="ARBA00022475"/>
    </source>
</evidence>
<evidence type="ECO:0000256" key="3">
    <source>
        <dbReference type="ARBA" id="ARBA00022676"/>
    </source>
</evidence>
<feature type="transmembrane region" description="Helical" evidence="8">
    <location>
        <begin position="149"/>
        <end position="170"/>
    </location>
</feature>
<dbReference type="EMBL" id="BAAANY010000005">
    <property type="protein sequence ID" value="GAA1665938.1"/>
    <property type="molecule type" value="Genomic_DNA"/>
</dbReference>
<protein>
    <recommendedName>
        <fullName evidence="9">Putative mannosyltransferase YkcA/B-like C-terminal domain-containing protein</fullName>
    </recommendedName>
</protein>
<feature type="transmembrane region" description="Helical" evidence="8">
    <location>
        <begin position="98"/>
        <end position="116"/>
    </location>
</feature>
<dbReference type="PANTHER" id="PTHR33908:SF3">
    <property type="entry name" value="UNDECAPRENYL PHOSPHATE-ALPHA-4-AMINO-4-DEOXY-L-ARABINOSE ARABINOSYL TRANSFERASE"/>
    <property type="match status" value="1"/>
</dbReference>
<keyword evidence="2" id="KW-1003">Cell membrane</keyword>
<evidence type="ECO:0000313" key="11">
    <source>
        <dbReference type="Proteomes" id="UP001500618"/>
    </source>
</evidence>
<evidence type="ECO:0000313" key="10">
    <source>
        <dbReference type="EMBL" id="GAA1665938.1"/>
    </source>
</evidence>
<dbReference type="PANTHER" id="PTHR33908">
    <property type="entry name" value="MANNOSYLTRANSFERASE YKCB-RELATED"/>
    <property type="match status" value="1"/>
</dbReference>
<sequence>MGDPGLGRMFNEFIGTQISWLLPLAVLVLVAALILRGVRPRTDFPRAVLILWGCWLLTHVAVLSSTSGGPHPYYTASMAPALAALVGIGCVTLFPLRWALPVMVAVSGLWGSILLIRTSTFLPWLGWIVLAGTVAAVVGLLLPRWKPVAAIVAAIVVLAGPAVFSVITPFQRIIFTNPLAGPASTWMGGPGGKGGFGGDPNGPFQDLSSPTGDPASYRKMLDYLQARQGSATWLVAVPSSQYAAPIILRTGRSAMAMGGFIGSDPTLTLSQLRKYVRQGQVRYFLVYPGQVPPRFADPVLAGWVTAHCPVVKPAAFAAAFTQDALVLHDCGPAKGSS</sequence>
<reference evidence="11" key="1">
    <citation type="journal article" date="2019" name="Int. J. Syst. Evol. Microbiol.">
        <title>The Global Catalogue of Microorganisms (GCM) 10K type strain sequencing project: providing services to taxonomists for standard genome sequencing and annotation.</title>
        <authorList>
            <consortium name="The Broad Institute Genomics Platform"/>
            <consortium name="The Broad Institute Genome Sequencing Center for Infectious Disease"/>
            <person name="Wu L."/>
            <person name="Ma J."/>
        </authorList>
    </citation>
    <scope>NUCLEOTIDE SEQUENCE [LARGE SCALE GENOMIC DNA]</scope>
    <source>
        <strain evidence="11">JCM 14718</strain>
    </source>
</reference>
<keyword evidence="4" id="KW-0808">Transferase</keyword>
<name>A0ABP4S3Z3_9ACTN</name>
<evidence type="ECO:0000256" key="7">
    <source>
        <dbReference type="ARBA" id="ARBA00023136"/>
    </source>
</evidence>
<feature type="transmembrane region" description="Helical" evidence="8">
    <location>
        <begin position="47"/>
        <end position="67"/>
    </location>
</feature>
<feature type="domain" description="Putative mannosyltransferase YkcA/B-like C-terminal" evidence="9">
    <location>
        <begin position="220"/>
        <end position="307"/>
    </location>
</feature>
<feature type="transmembrane region" description="Helical" evidence="8">
    <location>
        <begin position="73"/>
        <end position="91"/>
    </location>
</feature>
<evidence type="ECO:0000256" key="8">
    <source>
        <dbReference type="SAM" id="Phobius"/>
    </source>
</evidence>
<evidence type="ECO:0000256" key="6">
    <source>
        <dbReference type="ARBA" id="ARBA00022989"/>
    </source>
</evidence>
<dbReference type="Proteomes" id="UP001500618">
    <property type="component" value="Unassembled WGS sequence"/>
</dbReference>
<gene>
    <name evidence="10" type="ORF">GCM10009765_14330</name>
</gene>
<keyword evidence="7 8" id="KW-0472">Membrane</keyword>
<evidence type="ECO:0000256" key="5">
    <source>
        <dbReference type="ARBA" id="ARBA00022692"/>
    </source>
</evidence>
<keyword evidence="11" id="KW-1185">Reference proteome</keyword>
<feature type="transmembrane region" description="Helical" evidence="8">
    <location>
        <begin position="122"/>
        <end position="142"/>
    </location>
</feature>
<keyword evidence="3" id="KW-0328">Glycosyltransferase</keyword>
<proteinExistence type="predicted"/>
<evidence type="ECO:0000256" key="1">
    <source>
        <dbReference type="ARBA" id="ARBA00004651"/>
    </source>
</evidence>
<dbReference type="InterPro" id="IPR056785">
    <property type="entry name" value="YkcA/B-like_C"/>
</dbReference>
<keyword evidence="5 8" id="KW-0812">Transmembrane</keyword>
<accession>A0ABP4S3Z3</accession>
<dbReference type="Pfam" id="PF24878">
    <property type="entry name" value="YkcB_C"/>
    <property type="match status" value="1"/>
</dbReference>
<comment type="caution">
    <text evidence="10">The sequence shown here is derived from an EMBL/GenBank/DDBJ whole genome shotgun (WGS) entry which is preliminary data.</text>
</comment>
<comment type="subcellular location">
    <subcellularLocation>
        <location evidence="1">Cell membrane</location>
        <topology evidence="1">Multi-pass membrane protein</topology>
    </subcellularLocation>
</comment>
<evidence type="ECO:0000259" key="9">
    <source>
        <dbReference type="Pfam" id="PF24878"/>
    </source>
</evidence>
<feature type="transmembrane region" description="Helical" evidence="8">
    <location>
        <begin position="18"/>
        <end position="35"/>
    </location>
</feature>
<dbReference type="InterPro" id="IPR050297">
    <property type="entry name" value="LipidA_mod_glycosyltrf_83"/>
</dbReference>
<organism evidence="10 11">
    <name type="scientific">Fodinicola feengrottensis</name>
    <dbReference type="NCBI Taxonomy" id="435914"/>
    <lineage>
        <taxon>Bacteria</taxon>
        <taxon>Bacillati</taxon>
        <taxon>Actinomycetota</taxon>
        <taxon>Actinomycetes</taxon>
        <taxon>Mycobacteriales</taxon>
        <taxon>Fodinicola</taxon>
    </lineage>
</organism>
<evidence type="ECO:0000256" key="4">
    <source>
        <dbReference type="ARBA" id="ARBA00022679"/>
    </source>
</evidence>